<keyword evidence="2" id="KW-1185">Reference proteome</keyword>
<name>A0ACB9G4U9_CICIN</name>
<evidence type="ECO:0000313" key="1">
    <source>
        <dbReference type="EMBL" id="KAI3778463.1"/>
    </source>
</evidence>
<organism evidence="1 2">
    <name type="scientific">Cichorium intybus</name>
    <name type="common">Chicory</name>
    <dbReference type="NCBI Taxonomy" id="13427"/>
    <lineage>
        <taxon>Eukaryota</taxon>
        <taxon>Viridiplantae</taxon>
        <taxon>Streptophyta</taxon>
        <taxon>Embryophyta</taxon>
        <taxon>Tracheophyta</taxon>
        <taxon>Spermatophyta</taxon>
        <taxon>Magnoliopsida</taxon>
        <taxon>eudicotyledons</taxon>
        <taxon>Gunneridae</taxon>
        <taxon>Pentapetalae</taxon>
        <taxon>asterids</taxon>
        <taxon>campanulids</taxon>
        <taxon>Asterales</taxon>
        <taxon>Asteraceae</taxon>
        <taxon>Cichorioideae</taxon>
        <taxon>Cichorieae</taxon>
        <taxon>Cichoriinae</taxon>
        <taxon>Cichorium</taxon>
    </lineage>
</organism>
<comment type="caution">
    <text evidence="1">The sequence shown here is derived from an EMBL/GenBank/DDBJ whole genome shotgun (WGS) entry which is preliminary data.</text>
</comment>
<sequence length="584" mass="65942">MGIEKWKTGQATSVEHVLLGKQATIEGNTFVLQYSVDFPSVRSLNSHRRKNPTAILPKASLTTDFSHEIVDVLGDVNIFTAAEDSVLVIAVLLKMVMKRRISIIQWEALALLLIGISINQIRYFIRLLNYNGSSSCNGCICLFIYLYAIFNFLGILRTVIIKGPESFDILQGHSKATMLLIVNNAAQGILSSFFFKCADTILKKYPGYSAWRGVARISHDEKTTNDDICSIDCKSEVLDNLKNSLETKTNQNLVKGRKFQLEVSESGGDSWDFNQHRWSTKKSSLSSYECWKCKKAGHLAEDSFVMTWNPQSSNGSSFIPKDLLELYKRGQMQCVELGIPPVNKNLKDPDGWIVSLSKKLAMWWSWVAEGDLPLTTCKRAEVSKYKELDSTIRHVVLKTLLSYINDEVKFKNEMTTFRKNNIEEDGKGTSYWYDGNEVIGFRLYKEVNTFKKNEIQTIWETLATNLEEFQKVVDEYSSSKSKLEVAVSGAVENEVMHVLNKLQKGKEERDVGVKRQSGVTVAVGSLREPISNEVDRSCILMVSSEPPDLLGLDRKMASIAPWYADKLIKSLSFSFIQSSKLLKD</sequence>
<evidence type="ECO:0000313" key="2">
    <source>
        <dbReference type="Proteomes" id="UP001055811"/>
    </source>
</evidence>
<dbReference type="Proteomes" id="UP001055811">
    <property type="component" value="Linkage Group LG02"/>
</dbReference>
<reference evidence="2" key="1">
    <citation type="journal article" date="2022" name="Mol. Ecol. Resour.">
        <title>The genomes of chicory, endive, great burdock and yacon provide insights into Asteraceae palaeo-polyploidization history and plant inulin production.</title>
        <authorList>
            <person name="Fan W."/>
            <person name="Wang S."/>
            <person name="Wang H."/>
            <person name="Wang A."/>
            <person name="Jiang F."/>
            <person name="Liu H."/>
            <person name="Zhao H."/>
            <person name="Xu D."/>
            <person name="Zhang Y."/>
        </authorList>
    </citation>
    <scope>NUCLEOTIDE SEQUENCE [LARGE SCALE GENOMIC DNA]</scope>
    <source>
        <strain evidence="2">cv. Punajuju</strain>
    </source>
</reference>
<reference evidence="1 2" key="2">
    <citation type="journal article" date="2022" name="Mol. Ecol. Resour.">
        <title>The genomes of chicory, endive, great burdock and yacon provide insights into Asteraceae paleo-polyploidization history and plant inulin production.</title>
        <authorList>
            <person name="Fan W."/>
            <person name="Wang S."/>
            <person name="Wang H."/>
            <person name="Wang A."/>
            <person name="Jiang F."/>
            <person name="Liu H."/>
            <person name="Zhao H."/>
            <person name="Xu D."/>
            <person name="Zhang Y."/>
        </authorList>
    </citation>
    <scope>NUCLEOTIDE SEQUENCE [LARGE SCALE GENOMIC DNA]</scope>
    <source>
        <strain evidence="2">cv. Punajuju</strain>
        <tissue evidence="1">Leaves</tissue>
    </source>
</reference>
<proteinExistence type="predicted"/>
<gene>
    <name evidence="1" type="ORF">L2E82_07791</name>
</gene>
<dbReference type="EMBL" id="CM042010">
    <property type="protein sequence ID" value="KAI3778463.1"/>
    <property type="molecule type" value="Genomic_DNA"/>
</dbReference>
<protein>
    <submittedName>
        <fullName evidence="1">Uncharacterized protein</fullName>
    </submittedName>
</protein>
<accession>A0ACB9G4U9</accession>